<proteinExistence type="predicted"/>
<dbReference type="AlphaFoldDB" id="A0A7Y9J7J6"/>
<dbReference type="EMBL" id="JACCBN010000001">
    <property type="protein sequence ID" value="NYD37479.1"/>
    <property type="molecule type" value="Genomic_DNA"/>
</dbReference>
<dbReference type="RefSeq" id="WP_179795032.1">
    <property type="nucleotide sequence ID" value="NZ_BAABHP010000025.1"/>
</dbReference>
<protein>
    <submittedName>
        <fullName evidence="2">Type IV pilus biogenesis protein CpaD/CtpE</fullName>
    </submittedName>
</protein>
<evidence type="ECO:0000313" key="3">
    <source>
        <dbReference type="Proteomes" id="UP000535890"/>
    </source>
</evidence>
<sequence length="119" mass="12547">MAPDLDLLRLHALAVPGVACLADHRDGLAPSGHPTTRAALRVHERHVEVDIVLAAGHSILTTSAALRAAIAPLLAERAVHITVTHVEGDPTAPTTTLVFRHRGAVPPDPDRDEDAPPPE</sequence>
<evidence type="ECO:0000256" key="1">
    <source>
        <dbReference type="SAM" id="MobiDB-lite"/>
    </source>
</evidence>
<feature type="region of interest" description="Disordered" evidence="1">
    <location>
        <begin position="100"/>
        <end position="119"/>
    </location>
</feature>
<name>A0A7Y9J7J6_9PSEU</name>
<gene>
    <name evidence="2" type="ORF">BJ983_003581</name>
</gene>
<accession>A0A7Y9J7J6</accession>
<reference evidence="2 3" key="1">
    <citation type="submission" date="2020-07" db="EMBL/GenBank/DDBJ databases">
        <title>Sequencing the genomes of 1000 actinobacteria strains.</title>
        <authorList>
            <person name="Klenk H.-P."/>
        </authorList>
    </citation>
    <scope>NUCLEOTIDE SEQUENCE [LARGE SCALE GENOMIC DNA]</scope>
    <source>
        <strain evidence="2 3">DSM 45772</strain>
    </source>
</reference>
<comment type="caution">
    <text evidence="2">The sequence shown here is derived from an EMBL/GenBank/DDBJ whole genome shotgun (WGS) entry which is preliminary data.</text>
</comment>
<feature type="compositionally biased region" description="Acidic residues" evidence="1">
    <location>
        <begin position="110"/>
        <end position="119"/>
    </location>
</feature>
<dbReference type="Proteomes" id="UP000535890">
    <property type="component" value="Unassembled WGS sequence"/>
</dbReference>
<keyword evidence="3" id="KW-1185">Reference proteome</keyword>
<organism evidence="2 3">
    <name type="scientific">Actinomycetospora corticicola</name>
    <dbReference type="NCBI Taxonomy" id="663602"/>
    <lineage>
        <taxon>Bacteria</taxon>
        <taxon>Bacillati</taxon>
        <taxon>Actinomycetota</taxon>
        <taxon>Actinomycetes</taxon>
        <taxon>Pseudonocardiales</taxon>
        <taxon>Pseudonocardiaceae</taxon>
        <taxon>Actinomycetospora</taxon>
    </lineage>
</organism>
<evidence type="ECO:0000313" key="2">
    <source>
        <dbReference type="EMBL" id="NYD37479.1"/>
    </source>
</evidence>